<evidence type="ECO:0000313" key="3">
    <source>
        <dbReference type="Proteomes" id="UP000789831"/>
    </source>
</evidence>
<dbReference type="Proteomes" id="UP000789831">
    <property type="component" value="Unassembled WGS sequence"/>
</dbReference>
<name>A0A9N9FG77_9GLOM</name>
<feature type="transmembrane region" description="Helical" evidence="1">
    <location>
        <begin position="7"/>
        <end position="25"/>
    </location>
</feature>
<keyword evidence="1" id="KW-1133">Transmembrane helix</keyword>
<accession>A0A9N9FG77</accession>
<dbReference type="EMBL" id="CAJVPL010000819">
    <property type="protein sequence ID" value="CAG8531928.1"/>
    <property type="molecule type" value="Genomic_DNA"/>
</dbReference>
<evidence type="ECO:0000256" key="1">
    <source>
        <dbReference type="SAM" id="Phobius"/>
    </source>
</evidence>
<dbReference type="GO" id="GO:0032153">
    <property type="term" value="C:cell division site"/>
    <property type="evidence" value="ECO:0007669"/>
    <property type="project" value="TreeGrafter"/>
</dbReference>
<dbReference type="Pfam" id="PF06687">
    <property type="entry name" value="SUR7"/>
    <property type="match status" value="1"/>
</dbReference>
<dbReference type="GO" id="GO:0005886">
    <property type="term" value="C:plasma membrane"/>
    <property type="evidence" value="ECO:0007669"/>
    <property type="project" value="InterPro"/>
</dbReference>
<organism evidence="2 3">
    <name type="scientific">Ambispora gerdemannii</name>
    <dbReference type="NCBI Taxonomy" id="144530"/>
    <lineage>
        <taxon>Eukaryota</taxon>
        <taxon>Fungi</taxon>
        <taxon>Fungi incertae sedis</taxon>
        <taxon>Mucoromycota</taxon>
        <taxon>Glomeromycotina</taxon>
        <taxon>Glomeromycetes</taxon>
        <taxon>Archaeosporales</taxon>
        <taxon>Ambisporaceae</taxon>
        <taxon>Ambispora</taxon>
    </lineage>
</organism>
<dbReference type="GO" id="GO:0035838">
    <property type="term" value="C:growing cell tip"/>
    <property type="evidence" value="ECO:0007669"/>
    <property type="project" value="TreeGrafter"/>
</dbReference>
<keyword evidence="1" id="KW-0472">Membrane</keyword>
<sequence>MPLFPEAFGAILCLCSLICILLVNISEPIARGVYFIEINFSDYNYKVGLWGWCRHRQEVECTQTPFASQIKPIQSQNSTSSNSTADFLDEQSTLGYLKIFNIFAALSVIIVSYSVIKVIRRGTPLNNDYLKVTHFCFFSVVFLTIALIVDVSLFKSVVDDDKNIDANWGGALWALVSAYTFMVINGGLFYLTYWFRNDNGT</sequence>
<feature type="transmembrane region" description="Helical" evidence="1">
    <location>
        <begin position="96"/>
        <end position="116"/>
    </location>
</feature>
<protein>
    <submittedName>
        <fullName evidence="2">4168_t:CDS:1</fullName>
    </submittedName>
</protein>
<dbReference type="PANTHER" id="PTHR28013:SF4">
    <property type="entry name" value="MARVEL DOMAIN-CONTAINING PROTEIN"/>
    <property type="match status" value="1"/>
</dbReference>
<keyword evidence="3" id="KW-1185">Reference proteome</keyword>
<feature type="transmembrane region" description="Helical" evidence="1">
    <location>
        <begin position="171"/>
        <end position="195"/>
    </location>
</feature>
<evidence type="ECO:0000313" key="2">
    <source>
        <dbReference type="EMBL" id="CAG8531928.1"/>
    </source>
</evidence>
<feature type="transmembrane region" description="Helical" evidence="1">
    <location>
        <begin position="128"/>
        <end position="151"/>
    </location>
</feature>
<dbReference type="PANTHER" id="PTHR28013">
    <property type="entry name" value="PROTEIN DCV1-RELATED"/>
    <property type="match status" value="1"/>
</dbReference>
<proteinExistence type="predicted"/>
<dbReference type="InterPro" id="IPR051380">
    <property type="entry name" value="pH-response_reg_palI/RIM9"/>
</dbReference>
<keyword evidence="1" id="KW-0812">Transmembrane</keyword>
<dbReference type="InterPro" id="IPR009571">
    <property type="entry name" value="SUR7/Rim9-like_fungi"/>
</dbReference>
<gene>
    <name evidence="2" type="ORF">AGERDE_LOCUS5753</name>
</gene>
<dbReference type="AlphaFoldDB" id="A0A9N9FG77"/>
<reference evidence="2" key="1">
    <citation type="submission" date="2021-06" db="EMBL/GenBank/DDBJ databases">
        <authorList>
            <person name="Kallberg Y."/>
            <person name="Tangrot J."/>
            <person name="Rosling A."/>
        </authorList>
    </citation>
    <scope>NUCLEOTIDE SEQUENCE</scope>
    <source>
        <strain evidence="2">MT106</strain>
    </source>
</reference>
<comment type="caution">
    <text evidence="2">The sequence shown here is derived from an EMBL/GenBank/DDBJ whole genome shotgun (WGS) entry which is preliminary data.</text>
</comment>